<reference evidence="2 3" key="2">
    <citation type="submission" date="2020-06" db="EMBL/GenBank/DDBJ databases">
        <title>Polyphasic characterization of a Rahnella strain isolated from tree sap.</title>
        <authorList>
            <person name="Kim I.S."/>
        </authorList>
    </citation>
    <scope>NUCLEOTIDE SEQUENCE [LARGE SCALE GENOMIC DNA]</scope>
    <source>
        <strain evidence="2 3">SAP-1</strain>
    </source>
</reference>
<dbReference type="Proteomes" id="UP000585363">
    <property type="component" value="Unassembled WGS sequence"/>
</dbReference>
<keyword evidence="1" id="KW-0732">Signal</keyword>
<evidence type="ECO:0008006" key="4">
    <source>
        <dbReference type="Google" id="ProtNLM"/>
    </source>
</evidence>
<proteinExistence type="predicted"/>
<accession>A0A848MLH8</accession>
<protein>
    <recommendedName>
        <fullName evidence="4">Secreted protein</fullName>
    </recommendedName>
</protein>
<gene>
    <name evidence="2" type="ORF">GW590_14870</name>
</gene>
<dbReference type="EMBL" id="JAADJU010000007">
    <property type="protein sequence ID" value="NMP28143.1"/>
    <property type="molecule type" value="Genomic_DNA"/>
</dbReference>
<evidence type="ECO:0000313" key="2">
    <source>
        <dbReference type="EMBL" id="NMP28143.1"/>
    </source>
</evidence>
<name>A0A848MLH8_9GAMM</name>
<feature type="signal peptide" evidence="1">
    <location>
        <begin position="1"/>
        <end position="20"/>
    </location>
</feature>
<organism evidence="2 3">
    <name type="scientific">Rouxiella aceris</name>
    <dbReference type="NCBI Taxonomy" id="2703884"/>
    <lineage>
        <taxon>Bacteria</taxon>
        <taxon>Pseudomonadati</taxon>
        <taxon>Pseudomonadota</taxon>
        <taxon>Gammaproteobacteria</taxon>
        <taxon>Enterobacterales</taxon>
        <taxon>Yersiniaceae</taxon>
        <taxon>Rouxiella</taxon>
    </lineage>
</organism>
<evidence type="ECO:0000313" key="3">
    <source>
        <dbReference type="Proteomes" id="UP000585363"/>
    </source>
</evidence>
<sequence>MKLIIFLFSLPVVFTSITHAAEGETCKDLAGKWSAVANAHKYTLYISPTQDDCGTHCVVHKVSYTLNSPQQNKLFCYEGQEGVVGQGPMVIAFEGSYGGHSIGTYNRQLKLLWTGVVPKNSDGKWLAHMDSYWFKKVSE</sequence>
<evidence type="ECO:0000256" key="1">
    <source>
        <dbReference type="SAM" id="SignalP"/>
    </source>
</evidence>
<comment type="caution">
    <text evidence="2">The sequence shown here is derived from an EMBL/GenBank/DDBJ whole genome shotgun (WGS) entry which is preliminary data.</text>
</comment>
<feature type="chain" id="PRO_5032868214" description="Secreted protein" evidence="1">
    <location>
        <begin position="21"/>
        <end position="139"/>
    </location>
</feature>
<dbReference type="RefSeq" id="WP_169403838.1">
    <property type="nucleotide sequence ID" value="NZ_JAADJU010000007.1"/>
</dbReference>
<keyword evidence="3" id="KW-1185">Reference proteome</keyword>
<reference evidence="2 3" key="1">
    <citation type="submission" date="2020-01" db="EMBL/GenBank/DDBJ databases">
        <authorList>
            <person name="Lee S.D."/>
        </authorList>
    </citation>
    <scope>NUCLEOTIDE SEQUENCE [LARGE SCALE GENOMIC DNA]</scope>
    <source>
        <strain evidence="2 3">SAP-1</strain>
    </source>
</reference>
<dbReference type="AlphaFoldDB" id="A0A848MLH8"/>